<sequence>MTLVTVLILVAVLVPIVLRIVAPSAPARIDLGPGRRRLAGHRRSRTPRLTEIPIQRGARHQAR</sequence>
<evidence type="ECO:0000313" key="3">
    <source>
        <dbReference type="Proteomes" id="UP001432075"/>
    </source>
</evidence>
<dbReference type="EMBL" id="CP108057">
    <property type="protein sequence ID" value="WUO44557.1"/>
    <property type="molecule type" value="Genomic_DNA"/>
</dbReference>
<feature type="region of interest" description="Disordered" evidence="1">
    <location>
        <begin position="32"/>
        <end position="63"/>
    </location>
</feature>
<name>A0ABZ1RCS0_9ACTN</name>
<reference evidence="2" key="1">
    <citation type="submission" date="2022-10" db="EMBL/GenBank/DDBJ databases">
        <title>The complete genomes of actinobacterial strains from the NBC collection.</title>
        <authorList>
            <person name="Joergensen T.S."/>
            <person name="Alvarez Arevalo M."/>
            <person name="Sterndorff E.B."/>
            <person name="Faurdal D."/>
            <person name="Vuksanovic O."/>
            <person name="Mourched A.-S."/>
            <person name="Charusanti P."/>
            <person name="Shaw S."/>
            <person name="Blin K."/>
            <person name="Weber T."/>
        </authorList>
    </citation>
    <scope>NUCLEOTIDE SEQUENCE</scope>
    <source>
        <strain evidence="2">NBC_00283</strain>
    </source>
</reference>
<evidence type="ECO:0000256" key="1">
    <source>
        <dbReference type="SAM" id="MobiDB-lite"/>
    </source>
</evidence>
<feature type="compositionally biased region" description="Basic residues" evidence="1">
    <location>
        <begin position="34"/>
        <end position="46"/>
    </location>
</feature>
<dbReference type="Proteomes" id="UP001432075">
    <property type="component" value="Chromosome"/>
</dbReference>
<proteinExistence type="predicted"/>
<protein>
    <submittedName>
        <fullName evidence="2">Uncharacterized protein</fullName>
    </submittedName>
</protein>
<organism evidence="2 3">
    <name type="scientific">Streptomyces goshikiensis</name>
    <dbReference type="NCBI Taxonomy" id="1942"/>
    <lineage>
        <taxon>Bacteria</taxon>
        <taxon>Bacillati</taxon>
        <taxon>Actinomycetota</taxon>
        <taxon>Actinomycetes</taxon>
        <taxon>Kitasatosporales</taxon>
        <taxon>Streptomycetaceae</taxon>
        <taxon>Streptomyces</taxon>
    </lineage>
</organism>
<keyword evidence="3" id="KW-1185">Reference proteome</keyword>
<evidence type="ECO:0000313" key="2">
    <source>
        <dbReference type="EMBL" id="WUO44557.1"/>
    </source>
</evidence>
<dbReference type="RefSeq" id="WP_328774974.1">
    <property type="nucleotide sequence ID" value="NZ_CP108057.1"/>
</dbReference>
<gene>
    <name evidence="2" type="ORF">OHU17_01375</name>
</gene>
<accession>A0ABZ1RCS0</accession>